<evidence type="ECO:0000256" key="1">
    <source>
        <dbReference type="SAM" id="SignalP"/>
    </source>
</evidence>
<gene>
    <name evidence="3" type="ORF">WPS_15090</name>
</gene>
<dbReference type="Pfam" id="PF07833">
    <property type="entry name" value="Cu_amine_oxidN1"/>
    <property type="match status" value="1"/>
</dbReference>
<dbReference type="Proteomes" id="UP001317532">
    <property type="component" value="Chromosome"/>
</dbReference>
<dbReference type="SUPFAM" id="SSF55383">
    <property type="entry name" value="Copper amine oxidase, domain N"/>
    <property type="match status" value="1"/>
</dbReference>
<keyword evidence="1" id="KW-0732">Signal</keyword>
<feature type="domain" description="Copper amine oxidase-like N-terminal" evidence="2">
    <location>
        <begin position="51"/>
        <end position="126"/>
    </location>
</feature>
<dbReference type="InterPro" id="IPR012854">
    <property type="entry name" value="Cu_amine_oxidase-like_N"/>
</dbReference>
<organism evidence="3 4">
    <name type="scientific">Vulcanimicrobium alpinum</name>
    <dbReference type="NCBI Taxonomy" id="3016050"/>
    <lineage>
        <taxon>Bacteria</taxon>
        <taxon>Bacillati</taxon>
        <taxon>Vulcanimicrobiota</taxon>
        <taxon>Vulcanimicrobiia</taxon>
        <taxon>Vulcanimicrobiales</taxon>
        <taxon>Vulcanimicrobiaceae</taxon>
        <taxon>Vulcanimicrobium</taxon>
    </lineage>
</organism>
<dbReference type="EMBL" id="AP025523">
    <property type="protein sequence ID" value="BDE06233.1"/>
    <property type="molecule type" value="Genomic_DNA"/>
</dbReference>
<proteinExistence type="predicted"/>
<evidence type="ECO:0000259" key="2">
    <source>
        <dbReference type="Pfam" id="PF07833"/>
    </source>
</evidence>
<dbReference type="AlphaFoldDB" id="A0AAN1XXL6"/>
<dbReference type="KEGG" id="vab:WPS_15090"/>
<reference evidence="3 4" key="1">
    <citation type="journal article" date="2022" name="ISME Commun">
        <title>Vulcanimicrobium alpinus gen. nov. sp. nov., the first cultivated representative of the candidate phylum 'Eremiobacterota', is a metabolically versatile aerobic anoxygenic phototroph.</title>
        <authorList>
            <person name="Yabe S."/>
            <person name="Muto K."/>
            <person name="Abe K."/>
            <person name="Yokota A."/>
            <person name="Staudigel H."/>
            <person name="Tebo B.M."/>
        </authorList>
    </citation>
    <scope>NUCLEOTIDE SEQUENCE [LARGE SCALE GENOMIC DNA]</scope>
    <source>
        <strain evidence="3 4">WC8-2</strain>
    </source>
</reference>
<name>A0AAN1XXL6_UNVUL</name>
<sequence length="142" mass="15057">MRLLAGLLLALAIAAPALAADGPVRLTLDGRPIDRQGGSAVTHGGVVYGDLLDLVKSFDGLLTYHGPSVEVTLNGKTVRFTRGSRTAQLGEEAVTMRGAPFLRQGEMFVPLDFFVTKVAGAKLRVNPARTRANIYVNANPLS</sequence>
<feature type="chain" id="PRO_5042900769" description="Copper amine oxidase-like N-terminal domain-containing protein" evidence="1">
    <location>
        <begin position="20"/>
        <end position="142"/>
    </location>
</feature>
<evidence type="ECO:0000313" key="3">
    <source>
        <dbReference type="EMBL" id="BDE06233.1"/>
    </source>
</evidence>
<dbReference type="InterPro" id="IPR036582">
    <property type="entry name" value="Mao_N_sf"/>
</dbReference>
<protein>
    <recommendedName>
        <fullName evidence="2">Copper amine oxidase-like N-terminal domain-containing protein</fullName>
    </recommendedName>
</protein>
<keyword evidence="4" id="KW-1185">Reference proteome</keyword>
<dbReference type="Gene3D" id="3.30.457.10">
    <property type="entry name" value="Copper amine oxidase-like, N-terminal domain"/>
    <property type="match status" value="1"/>
</dbReference>
<accession>A0AAN1XXL6</accession>
<evidence type="ECO:0000313" key="4">
    <source>
        <dbReference type="Proteomes" id="UP001317532"/>
    </source>
</evidence>
<feature type="signal peptide" evidence="1">
    <location>
        <begin position="1"/>
        <end position="19"/>
    </location>
</feature>